<dbReference type="InterPro" id="IPR010982">
    <property type="entry name" value="Lambda_DNA-bd_dom_sf"/>
</dbReference>
<dbReference type="AlphaFoldDB" id="A0A6N7Z4U9"/>
<dbReference type="GO" id="GO:0003677">
    <property type="term" value="F:DNA binding"/>
    <property type="evidence" value="ECO:0007669"/>
    <property type="project" value="InterPro"/>
</dbReference>
<dbReference type="EMBL" id="WMBA01000011">
    <property type="protein sequence ID" value="MTD54316.1"/>
    <property type="molecule type" value="Genomic_DNA"/>
</dbReference>
<proteinExistence type="predicted"/>
<dbReference type="SMART" id="SM00530">
    <property type="entry name" value="HTH_XRE"/>
    <property type="match status" value="1"/>
</dbReference>
<comment type="caution">
    <text evidence="4">The sequence shown here is derived from an EMBL/GenBank/DDBJ whole genome shotgun (WGS) entry which is preliminary data.</text>
</comment>
<dbReference type="CDD" id="cd00093">
    <property type="entry name" value="HTH_XRE"/>
    <property type="match status" value="1"/>
</dbReference>
<reference evidence="4 5" key="1">
    <citation type="submission" date="2019-11" db="EMBL/GenBank/DDBJ databases">
        <title>Draft genome of Amycolatopsis RM579.</title>
        <authorList>
            <person name="Duangmal K."/>
            <person name="Mingma R."/>
        </authorList>
    </citation>
    <scope>NUCLEOTIDE SEQUENCE [LARGE SCALE GENOMIC DNA]</scope>
    <source>
        <strain evidence="4 5">RM579</strain>
    </source>
</reference>
<evidence type="ECO:0000259" key="3">
    <source>
        <dbReference type="SMART" id="SM00530"/>
    </source>
</evidence>
<organism evidence="4 5">
    <name type="scientific">Amycolatopsis pithecellobii</name>
    <dbReference type="NCBI Taxonomy" id="664692"/>
    <lineage>
        <taxon>Bacteria</taxon>
        <taxon>Bacillati</taxon>
        <taxon>Actinomycetota</taxon>
        <taxon>Actinomycetes</taxon>
        <taxon>Pseudonocardiales</taxon>
        <taxon>Pseudonocardiaceae</taxon>
        <taxon>Amycolatopsis</taxon>
    </lineage>
</organism>
<keyword evidence="2" id="KW-1133">Transmembrane helix</keyword>
<keyword evidence="2" id="KW-0472">Membrane</keyword>
<protein>
    <submittedName>
        <fullName evidence="4">DUF2690 domain-containing protein</fullName>
    </submittedName>
</protein>
<accession>A0A6N7Z4U9</accession>
<sequence>MSGRWRPLPDTLAPEVAYLVGLLRQLKDRTGLSLAALAARTPYSKSSWERYLNGIALPPRQAVEDLARVAGEPAARLFALWERAEAGWSGRTAGARTMPREPGEDPNAADPSGGRRKLFTAILVGAALAVAGLVVLYLVRSGGAQPSGSTAPDYSIGCRGPQCTGGEAQGMACGVDAASFAGLQVDTTYLELRISDQCAAAWARVSHAALGDEVSVADRDGRTETITVSDPAAIGQYLPTPMIAADRHSRVRACLMRGGERRCTDWGTP</sequence>
<evidence type="ECO:0000256" key="2">
    <source>
        <dbReference type="SAM" id="Phobius"/>
    </source>
</evidence>
<feature type="region of interest" description="Disordered" evidence="1">
    <location>
        <begin position="91"/>
        <end position="112"/>
    </location>
</feature>
<keyword evidence="5" id="KW-1185">Reference proteome</keyword>
<gene>
    <name evidence="4" type="ORF">GKO32_10055</name>
</gene>
<name>A0A6N7Z4U9_9PSEU</name>
<keyword evidence="2" id="KW-0812">Transmembrane</keyword>
<evidence type="ECO:0000313" key="4">
    <source>
        <dbReference type="EMBL" id="MTD54316.1"/>
    </source>
</evidence>
<dbReference type="RefSeq" id="WP_154756542.1">
    <property type="nucleotide sequence ID" value="NZ_WMBA01000011.1"/>
</dbReference>
<feature type="transmembrane region" description="Helical" evidence="2">
    <location>
        <begin position="118"/>
        <end position="139"/>
    </location>
</feature>
<dbReference type="SUPFAM" id="SSF47413">
    <property type="entry name" value="lambda repressor-like DNA-binding domains"/>
    <property type="match status" value="1"/>
</dbReference>
<dbReference type="Pfam" id="PF13560">
    <property type="entry name" value="HTH_31"/>
    <property type="match status" value="1"/>
</dbReference>
<dbReference type="InterPro" id="IPR001387">
    <property type="entry name" value="Cro/C1-type_HTH"/>
</dbReference>
<dbReference type="Proteomes" id="UP000440096">
    <property type="component" value="Unassembled WGS sequence"/>
</dbReference>
<dbReference type="Pfam" id="PF10901">
    <property type="entry name" value="DUF2690"/>
    <property type="match status" value="1"/>
</dbReference>
<evidence type="ECO:0000256" key="1">
    <source>
        <dbReference type="SAM" id="MobiDB-lite"/>
    </source>
</evidence>
<evidence type="ECO:0000313" key="5">
    <source>
        <dbReference type="Proteomes" id="UP000440096"/>
    </source>
</evidence>
<dbReference type="OrthoDB" id="3386996at2"/>
<feature type="domain" description="HTH cro/C1-type" evidence="3">
    <location>
        <begin position="22"/>
        <end position="77"/>
    </location>
</feature>
<dbReference type="InterPro" id="IPR021224">
    <property type="entry name" value="DUF2690"/>
</dbReference>